<evidence type="ECO:0000256" key="3">
    <source>
        <dbReference type="ARBA" id="ARBA00022692"/>
    </source>
</evidence>
<dbReference type="Proteomes" id="UP001185659">
    <property type="component" value="Unassembled WGS sequence"/>
</dbReference>
<evidence type="ECO:0000256" key="2">
    <source>
        <dbReference type="ARBA" id="ARBA00022475"/>
    </source>
</evidence>
<evidence type="ECO:0000256" key="6">
    <source>
        <dbReference type="SAM" id="Phobius"/>
    </source>
</evidence>
<name>A0ABU4AP54_9HYPH</name>
<accession>A0ABU4AP54</accession>
<evidence type="ECO:0000256" key="1">
    <source>
        <dbReference type="ARBA" id="ARBA00004651"/>
    </source>
</evidence>
<keyword evidence="4 6" id="KW-1133">Transmembrane helix</keyword>
<dbReference type="InterPro" id="IPR050833">
    <property type="entry name" value="Poly_Biosynth_Transport"/>
</dbReference>
<feature type="transmembrane region" description="Helical" evidence="6">
    <location>
        <begin position="317"/>
        <end position="334"/>
    </location>
</feature>
<feature type="transmembrane region" description="Helical" evidence="6">
    <location>
        <begin position="113"/>
        <end position="134"/>
    </location>
</feature>
<dbReference type="EMBL" id="JAWLIP010000008">
    <property type="protein sequence ID" value="MDV6228028.1"/>
    <property type="molecule type" value="Genomic_DNA"/>
</dbReference>
<keyword evidence="8" id="KW-1185">Reference proteome</keyword>
<evidence type="ECO:0000256" key="5">
    <source>
        <dbReference type="ARBA" id="ARBA00023136"/>
    </source>
</evidence>
<gene>
    <name evidence="7" type="ORF">R2G56_17165</name>
</gene>
<sequence length="412" mass="44825">MTSQRQVLRDYLATISGSAGRLVFSLAYFVILANSLSIADFGLFATASAAGVMVGRILALGFTATLYRIATVKPRLLGTYAAGFLVLTVASLPLIALASVALYLVFFAGDMKVLPFALVIASDAIAWRLTETVIVVNNGLNRFGRAAVILIVSVGIRALAALLFTFHASSDLLTWTVFYLAANSAALVFALLFYCPRQRLRLQSALYWRRLPDALYVAGAEVLFYLQMELDKLLVLALGNPQLAGIYAIIMRLVDLTAIPIRSFSMLLVQRMMRAPEMLNRWKLRLGIEGAIFAVSTLALASLAVILLFYPTLLGRNVAEAAPLVILALAVPGLRNLTEYQADLLFARGQTFIRAVNLGVLALGKAALLSLVLKNFTETRDIILSLNAVFAVLYVLSMVLTYRALARPAKRV</sequence>
<feature type="transmembrane region" description="Helical" evidence="6">
    <location>
        <begin position="290"/>
        <end position="311"/>
    </location>
</feature>
<evidence type="ECO:0000256" key="4">
    <source>
        <dbReference type="ARBA" id="ARBA00022989"/>
    </source>
</evidence>
<keyword evidence="3 6" id="KW-0812">Transmembrane</keyword>
<feature type="transmembrane region" description="Helical" evidence="6">
    <location>
        <begin position="12"/>
        <end position="31"/>
    </location>
</feature>
<feature type="transmembrane region" description="Helical" evidence="6">
    <location>
        <begin position="355"/>
        <end position="376"/>
    </location>
</feature>
<feature type="transmembrane region" description="Helical" evidence="6">
    <location>
        <begin position="79"/>
        <end position="107"/>
    </location>
</feature>
<feature type="transmembrane region" description="Helical" evidence="6">
    <location>
        <begin position="172"/>
        <end position="195"/>
    </location>
</feature>
<feature type="transmembrane region" description="Helical" evidence="6">
    <location>
        <begin position="246"/>
        <end position="269"/>
    </location>
</feature>
<dbReference type="PANTHER" id="PTHR30250:SF11">
    <property type="entry name" value="O-ANTIGEN TRANSPORTER-RELATED"/>
    <property type="match status" value="1"/>
</dbReference>
<evidence type="ECO:0000313" key="8">
    <source>
        <dbReference type="Proteomes" id="UP001185659"/>
    </source>
</evidence>
<feature type="transmembrane region" description="Helical" evidence="6">
    <location>
        <begin position="43"/>
        <end position="67"/>
    </location>
</feature>
<comment type="subcellular location">
    <subcellularLocation>
        <location evidence="1">Cell membrane</location>
        <topology evidence="1">Multi-pass membrane protein</topology>
    </subcellularLocation>
</comment>
<protein>
    <submittedName>
        <fullName evidence="7">Lipopolysaccharide biosynthesis protein</fullName>
    </submittedName>
</protein>
<keyword evidence="2" id="KW-1003">Cell membrane</keyword>
<reference evidence="7 8" key="1">
    <citation type="submission" date="2023-10" db="EMBL/GenBank/DDBJ databases">
        <authorList>
            <person name="Venkata Ramana C."/>
            <person name="Sasikala C."/>
            <person name="Dhurka M."/>
        </authorList>
    </citation>
    <scope>NUCLEOTIDE SEQUENCE [LARGE SCALE GENOMIC DNA]</scope>
    <source>
        <strain evidence="7 8">KCTC 32151</strain>
    </source>
</reference>
<keyword evidence="5 6" id="KW-0472">Membrane</keyword>
<dbReference type="PANTHER" id="PTHR30250">
    <property type="entry name" value="PST FAMILY PREDICTED COLANIC ACID TRANSPORTER"/>
    <property type="match status" value="1"/>
</dbReference>
<feature type="transmembrane region" description="Helical" evidence="6">
    <location>
        <begin position="382"/>
        <end position="405"/>
    </location>
</feature>
<organism evidence="7 8">
    <name type="scientific">Nitratireductor aquimarinus</name>
    <dbReference type="NCBI Taxonomy" id="889300"/>
    <lineage>
        <taxon>Bacteria</taxon>
        <taxon>Pseudomonadati</taxon>
        <taxon>Pseudomonadota</taxon>
        <taxon>Alphaproteobacteria</taxon>
        <taxon>Hyphomicrobiales</taxon>
        <taxon>Phyllobacteriaceae</taxon>
        <taxon>Nitratireductor</taxon>
    </lineage>
</organism>
<feature type="transmembrane region" description="Helical" evidence="6">
    <location>
        <begin position="207"/>
        <end position="226"/>
    </location>
</feature>
<proteinExistence type="predicted"/>
<comment type="caution">
    <text evidence="7">The sequence shown here is derived from an EMBL/GenBank/DDBJ whole genome shotgun (WGS) entry which is preliminary data.</text>
</comment>
<evidence type="ECO:0000313" key="7">
    <source>
        <dbReference type="EMBL" id="MDV6228028.1"/>
    </source>
</evidence>
<feature type="transmembrane region" description="Helical" evidence="6">
    <location>
        <begin position="146"/>
        <end position="166"/>
    </location>
</feature>